<dbReference type="Proteomes" id="UP000023561">
    <property type="component" value="Unassembled WGS sequence"/>
</dbReference>
<evidence type="ECO:0000313" key="3">
    <source>
        <dbReference type="EMBL" id="GAJ39256.1"/>
    </source>
</evidence>
<name>A0A023DDY2_9BACL</name>
<feature type="signal peptide" evidence="2">
    <location>
        <begin position="1"/>
        <end position="20"/>
    </location>
</feature>
<proteinExistence type="predicted"/>
<accession>A0A023DDY2</accession>
<keyword evidence="2" id="KW-0732">Signal</keyword>
<dbReference type="AlphaFoldDB" id="A0A023DDY2"/>
<dbReference type="GeneID" id="301194832"/>
<comment type="caution">
    <text evidence="3">The sequence shown here is derived from an EMBL/GenBank/DDBJ whole genome shotgun (WGS) entry which is preliminary data.</text>
</comment>
<evidence type="ECO:0000256" key="1">
    <source>
        <dbReference type="SAM" id="MobiDB-lite"/>
    </source>
</evidence>
<keyword evidence="4" id="KW-1185">Reference proteome</keyword>
<feature type="chain" id="PRO_5039470311" description="Lipoprotein" evidence="2">
    <location>
        <begin position="21"/>
        <end position="49"/>
    </location>
</feature>
<evidence type="ECO:0000313" key="4">
    <source>
        <dbReference type="Proteomes" id="UP000023561"/>
    </source>
</evidence>
<reference evidence="3 4" key="1">
    <citation type="submission" date="2014-04" db="EMBL/GenBank/DDBJ databases">
        <title>Whole genome shotgun sequence of Geobacillus caldoxylosilyticus NBRC 107762.</title>
        <authorList>
            <person name="Hosoyama A."/>
            <person name="Hosoyama Y."/>
            <person name="Katano-Makiyama Y."/>
            <person name="Tsuchikane K."/>
            <person name="Ohji S."/>
            <person name="Ichikawa N."/>
            <person name="Yamazoe A."/>
            <person name="Fujita N."/>
        </authorList>
    </citation>
    <scope>NUCLEOTIDE SEQUENCE [LARGE SCALE GENOMIC DNA]</scope>
    <source>
        <strain evidence="3 4">NBRC 107762</strain>
    </source>
</reference>
<feature type="region of interest" description="Disordered" evidence="1">
    <location>
        <begin position="25"/>
        <end position="49"/>
    </location>
</feature>
<feature type="compositionally biased region" description="Gly residues" evidence="1">
    <location>
        <begin position="38"/>
        <end position="49"/>
    </location>
</feature>
<dbReference type="EMBL" id="BAWO01000014">
    <property type="protein sequence ID" value="GAJ39256.1"/>
    <property type="molecule type" value="Genomic_DNA"/>
</dbReference>
<protein>
    <recommendedName>
        <fullName evidence="5">Lipoprotein</fullName>
    </recommendedName>
</protein>
<evidence type="ECO:0000256" key="2">
    <source>
        <dbReference type="SAM" id="SignalP"/>
    </source>
</evidence>
<dbReference type="RefSeq" id="WP_169735603.1">
    <property type="nucleotide sequence ID" value="NZ_BAWO01000014.1"/>
</dbReference>
<dbReference type="PROSITE" id="PS51257">
    <property type="entry name" value="PROKAR_LIPOPROTEIN"/>
    <property type="match status" value="1"/>
</dbReference>
<sequence>MRKKWILLLSMFCLMTGLFAGCGNDDGKEEKRNQSSNMGGGMNTSGTGR</sequence>
<evidence type="ECO:0008006" key="5">
    <source>
        <dbReference type="Google" id="ProtNLM"/>
    </source>
</evidence>
<gene>
    <name evidence="3" type="ORF">GCA01S_014_00150</name>
</gene>
<organism evidence="3 4">
    <name type="scientific">Parageobacillus caldoxylosilyticus NBRC 107762</name>
    <dbReference type="NCBI Taxonomy" id="1220594"/>
    <lineage>
        <taxon>Bacteria</taxon>
        <taxon>Bacillati</taxon>
        <taxon>Bacillota</taxon>
        <taxon>Bacilli</taxon>
        <taxon>Bacillales</taxon>
        <taxon>Anoxybacillaceae</taxon>
        <taxon>Saccharococcus</taxon>
    </lineage>
</organism>